<keyword evidence="3" id="KW-1185">Reference proteome</keyword>
<dbReference type="Proteomes" id="UP001212337">
    <property type="component" value="Unassembled WGS sequence"/>
</dbReference>
<sequence length="138" mass="15846">MKYYFVEYTRKIINGFGGTAKGPIIKILPKYKDDSGLLEHEKVHVRQWYGVLALGLLVSTLLTLLVSLSLWPLFGLAPFVHQLLYKLARPYRRWCEVQAYRKQIATGGYTSNEFAVTMLAKKYDLDLSVDKARALLFN</sequence>
<dbReference type="EMBL" id="JAQJVI010000003">
    <property type="protein sequence ID" value="MDA7021082.1"/>
    <property type="molecule type" value="Genomic_DNA"/>
</dbReference>
<reference evidence="2 3" key="1">
    <citation type="submission" date="2023-01" db="EMBL/GenBank/DDBJ databases">
        <title>Effects of deletion of Siderophore biosynthase gene in Pseudomonas fragi on quorum sensing and spoliage ability.</title>
        <authorList>
            <person name="Cui F."/>
            <person name="Wang D."/>
            <person name="Liu J."/>
            <person name="Wang Q."/>
            <person name="Li T."/>
            <person name="Li J."/>
        </authorList>
    </citation>
    <scope>NUCLEOTIDE SEQUENCE [LARGE SCALE GENOMIC DNA]</scope>
    <source>
        <strain evidence="2 3">MS-10</strain>
    </source>
</reference>
<evidence type="ECO:0008006" key="4">
    <source>
        <dbReference type="Google" id="ProtNLM"/>
    </source>
</evidence>
<dbReference type="RefSeq" id="WP_271350421.1">
    <property type="nucleotide sequence ID" value="NZ_JAQJVI010000003.1"/>
</dbReference>
<evidence type="ECO:0000256" key="1">
    <source>
        <dbReference type="SAM" id="Phobius"/>
    </source>
</evidence>
<organism evidence="2 3">
    <name type="scientific">Pseudomonas fragi</name>
    <dbReference type="NCBI Taxonomy" id="296"/>
    <lineage>
        <taxon>Bacteria</taxon>
        <taxon>Pseudomonadati</taxon>
        <taxon>Pseudomonadota</taxon>
        <taxon>Gammaproteobacteria</taxon>
        <taxon>Pseudomonadales</taxon>
        <taxon>Pseudomonadaceae</taxon>
        <taxon>Pseudomonas</taxon>
    </lineage>
</organism>
<keyword evidence="1" id="KW-0472">Membrane</keyword>
<keyword evidence="1" id="KW-0812">Transmembrane</keyword>
<name>A0ABT4WPL1_PSEFR</name>
<protein>
    <recommendedName>
        <fullName evidence="4">Peptidase M48 domain-containing protein</fullName>
    </recommendedName>
</protein>
<keyword evidence="1" id="KW-1133">Transmembrane helix</keyword>
<accession>A0ABT4WPL1</accession>
<gene>
    <name evidence="2" type="ORF">PI499_04155</name>
</gene>
<comment type="caution">
    <text evidence="2">The sequence shown here is derived from an EMBL/GenBank/DDBJ whole genome shotgun (WGS) entry which is preliminary data.</text>
</comment>
<evidence type="ECO:0000313" key="3">
    <source>
        <dbReference type="Proteomes" id="UP001212337"/>
    </source>
</evidence>
<evidence type="ECO:0000313" key="2">
    <source>
        <dbReference type="EMBL" id="MDA7021082.1"/>
    </source>
</evidence>
<proteinExistence type="predicted"/>
<feature type="transmembrane region" description="Helical" evidence="1">
    <location>
        <begin position="48"/>
        <end position="74"/>
    </location>
</feature>